<dbReference type="PANTHER" id="PTHR13738:SF1">
    <property type="entry name" value="TROPONIN I"/>
    <property type="match status" value="1"/>
</dbReference>
<dbReference type="GeneID" id="101511018"/>
<accession>A0A3Q7YEX6</accession>
<feature type="compositionally biased region" description="Basic and acidic residues" evidence="7">
    <location>
        <begin position="1379"/>
        <end position="1389"/>
    </location>
</feature>
<proteinExistence type="inferred from homology"/>
<evidence type="ECO:0000256" key="7">
    <source>
        <dbReference type="SAM" id="MobiDB-lite"/>
    </source>
</evidence>
<feature type="region of interest" description="Disordered" evidence="7">
    <location>
        <begin position="470"/>
        <end position="545"/>
    </location>
</feature>
<dbReference type="Proteomes" id="UP000087171">
    <property type="component" value="Chromosome Ca4"/>
</dbReference>
<feature type="compositionally biased region" description="Low complexity" evidence="7">
    <location>
        <begin position="261"/>
        <end position="277"/>
    </location>
</feature>
<keyword evidence="6" id="KW-0539">Nucleus</keyword>
<evidence type="ECO:0000256" key="1">
    <source>
        <dbReference type="ARBA" id="ARBA00004123"/>
    </source>
</evidence>
<feature type="region of interest" description="Disordered" evidence="7">
    <location>
        <begin position="321"/>
        <end position="341"/>
    </location>
</feature>
<evidence type="ECO:0000259" key="8">
    <source>
        <dbReference type="Pfam" id="PF03941"/>
    </source>
</evidence>
<evidence type="ECO:0000256" key="4">
    <source>
        <dbReference type="ARBA" id="ARBA00022490"/>
    </source>
</evidence>
<reference evidence="9" key="1">
    <citation type="journal article" date="2013" name="Nat. Biotechnol.">
        <title>Draft genome sequence of chickpea (Cicer arietinum) provides a resource for trait improvement.</title>
        <authorList>
            <person name="Varshney R.K."/>
            <person name="Song C."/>
            <person name="Saxena R.K."/>
            <person name="Azam S."/>
            <person name="Yu S."/>
            <person name="Sharpe A.G."/>
            <person name="Cannon S."/>
            <person name="Baek J."/>
            <person name="Rosen B.D."/>
            <person name="Tar'an B."/>
            <person name="Millan T."/>
            <person name="Zhang X."/>
            <person name="Ramsay L.D."/>
            <person name="Iwata A."/>
            <person name="Wang Y."/>
            <person name="Nelson W."/>
            <person name="Farmer A.D."/>
            <person name="Gaur P.M."/>
            <person name="Soderlund C."/>
            <person name="Penmetsa R.V."/>
            <person name="Xu C."/>
            <person name="Bharti A.K."/>
            <person name="He W."/>
            <person name="Winter P."/>
            <person name="Zhao S."/>
            <person name="Hane J.K."/>
            <person name="Carrasquilla-Garcia N."/>
            <person name="Condie J.A."/>
            <person name="Upadhyaya H.D."/>
            <person name="Luo M.C."/>
            <person name="Thudi M."/>
            <person name="Gowda C.L."/>
            <person name="Singh N.P."/>
            <person name="Lichtenzveig J."/>
            <person name="Gali K.K."/>
            <person name="Rubio J."/>
            <person name="Nadarajan N."/>
            <person name="Dolezel J."/>
            <person name="Bansal K.C."/>
            <person name="Xu X."/>
            <person name="Edwards D."/>
            <person name="Zhang G."/>
            <person name="Kahl G."/>
            <person name="Gil J."/>
            <person name="Singh K.B."/>
            <person name="Datta S.K."/>
            <person name="Jackson S.A."/>
            <person name="Wang J."/>
            <person name="Cook D.R."/>
        </authorList>
    </citation>
    <scope>NUCLEOTIDE SEQUENCE [LARGE SCALE GENOMIC DNA]</scope>
    <source>
        <strain evidence="9">cv. CDC Frontier</strain>
    </source>
</reference>
<feature type="compositionally biased region" description="Low complexity" evidence="7">
    <location>
        <begin position="487"/>
        <end position="499"/>
    </location>
</feature>
<evidence type="ECO:0000313" key="9">
    <source>
        <dbReference type="Proteomes" id="UP000087171"/>
    </source>
</evidence>
<feature type="region of interest" description="Disordered" evidence="7">
    <location>
        <begin position="176"/>
        <end position="215"/>
    </location>
</feature>
<gene>
    <name evidence="10" type="primary">LOC101511018</name>
</gene>
<dbReference type="Pfam" id="PF03941">
    <property type="entry name" value="INCENP_ARK-bind"/>
    <property type="match status" value="1"/>
</dbReference>
<feature type="region of interest" description="Disordered" evidence="7">
    <location>
        <begin position="1337"/>
        <end position="1389"/>
    </location>
</feature>
<evidence type="ECO:0000313" key="10">
    <source>
        <dbReference type="RefSeq" id="XP_027189565.1"/>
    </source>
</evidence>
<keyword evidence="9" id="KW-1185">Reference proteome</keyword>
<feature type="compositionally biased region" description="Polar residues" evidence="7">
    <location>
        <begin position="1254"/>
        <end position="1265"/>
    </location>
</feature>
<feature type="region of interest" description="Disordered" evidence="7">
    <location>
        <begin position="256"/>
        <end position="287"/>
    </location>
</feature>
<feature type="compositionally biased region" description="Basic and acidic residues" evidence="7">
    <location>
        <begin position="522"/>
        <end position="545"/>
    </location>
</feature>
<comment type="subcellular location">
    <subcellularLocation>
        <location evidence="2">Cytoplasm</location>
        <location evidence="2">Cytoskeleton</location>
        <location evidence="2">Spindle</location>
    </subcellularLocation>
    <subcellularLocation>
        <location evidence="1">Nucleus</location>
    </subcellularLocation>
</comment>
<evidence type="ECO:0000256" key="6">
    <source>
        <dbReference type="ARBA" id="ARBA00023242"/>
    </source>
</evidence>
<evidence type="ECO:0000256" key="5">
    <source>
        <dbReference type="ARBA" id="ARBA00023212"/>
    </source>
</evidence>
<feature type="domain" description="Inner centromere protein ARK-binding" evidence="8">
    <location>
        <begin position="1503"/>
        <end position="1552"/>
    </location>
</feature>
<dbReference type="GO" id="GO:0005634">
    <property type="term" value="C:nucleus"/>
    <property type="evidence" value="ECO:0007669"/>
    <property type="project" value="UniProtKB-SubCell"/>
</dbReference>
<keyword evidence="5" id="KW-0206">Cytoskeleton</keyword>
<feature type="region of interest" description="Disordered" evidence="7">
    <location>
        <begin position="875"/>
        <end position="894"/>
    </location>
</feature>
<dbReference type="STRING" id="3827.A0A3Q7YEX6"/>
<dbReference type="OrthoDB" id="681218at2759"/>
<feature type="compositionally biased region" description="Basic and acidic residues" evidence="7">
    <location>
        <begin position="1340"/>
        <end position="1371"/>
    </location>
</feature>
<name>A0A3Q7YEX6_CICAR</name>
<dbReference type="InterPro" id="IPR050875">
    <property type="entry name" value="Troponin_I"/>
</dbReference>
<evidence type="ECO:0000256" key="2">
    <source>
        <dbReference type="ARBA" id="ARBA00004186"/>
    </source>
</evidence>
<organism evidence="9 10">
    <name type="scientific">Cicer arietinum</name>
    <name type="common">Chickpea</name>
    <name type="synonym">Garbanzo</name>
    <dbReference type="NCBI Taxonomy" id="3827"/>
    <lineage>
        <taxon>Eukaryota</taxon>
        <taxon>Viridiplantae</taxon>
        <taxon>Streptophyta</taxon>
        <taxon>Embryophyta</taxon>
        <taxon>Tracheophyta</taxon>
        <taxon>Spermatophyta</taxon>
        <taxon>Magnoliopsida</taxon>
        <taxon>eudicotyledons</taxon>
        <taxon>Gunneridae</taxon>
        <taxon>Pentapetalae</taxon>
        <taxon>rosids</taxon>
        <taxon>fabids</taxon>
        <taxon>Fabales</taxon>
        <taxon>Fabaceae</taxon>
        <taxon>Papilionoideae</taxon>
        <taxon>50 kb inversion clade</taxon>
        <taxon>NPAAA clade</taxon>
        <taxon>Hologalegina</taxon>
        <taxon>IRL clade</taxon>
        <taxon>Cicereae</taxon>
        <taxon>Cicer</taxon>
    </lineage>
</organism>
<dbReference type="RefSeq" id="XP_027189565.1">
    <property type="nucleotide sequence ID" value="XM_027333764.1"/>
</dbReference>
<sequence length="1561" mass="172949">MSAMEKHVVQIFDRTRRIIDQARHECYLWEHHLLPKFILNGIPPPPWLCNSSLHSFPSDPKDSNKDDTVSGILSQTQFGIPFPVHHCSLYKNLDVVTDDVQYPIGLCNDVHAYKKDHDVGDRLSNLPDCSVNNAGCASSGPPEFDSGAISPQHQIEPRVSEIFHDPAVSLAKMQRSRSRQKAMELRNSAKAAKRLSGDGNNAATATGSASSSLQEDHAKELGLVNEFHPNLQSCLMEEMGREGCQNQIDHRSNYSGRITRSKSSSQKLNSLSVGSSSVEKEDGPPLNDMNEVMELVNRHSFINGSCGVREANTLECPTKEVGSSVDDKRLTKPRTSSLAEHSSELLNLNNTSDRHKGVEVSDLKQPCSHAVLTDISKTSNCNNGSWRRTVKDGDFCQNKQESNIQSRLKLHGNSCPSPGDDFFTTDGSVKSIDQSLQSSRPLVLKNLQDPPVNFVGSFSSQKEPHICAAKTKEHLSRSGSGKAYLTKNSKLSKSPNSNSREQNATCSESAGKKSLNVQPTELDARRLSSSPKHSELDKEISKNSAEKENIAEVAASRNTRAVTSCVKEGSLRPVIFSNLDSGSLLAESRHIKTAVVEKDLDVQENIATGANPSDNAEHSSAATVAKVLVDFDGLVEKDPSCLGSRLTAVNPKVGEDVSVLRLPSDFVMSVVPKKLVFDEGEETGRDGISSPDLIVGRQIVSLEKEPVPLSEPLKLLDDETQEVITDSFSEAVPENGMHKHTDESVTNFTVRFPSGAPTDEVNVDLAQQAPNTIASGQNGELLRQTLLSNGKVTSFSADIHNFPSSTERFINDVEDSCSPPKKRKIEIETKIFLPDSTHVLEKLVDSIDQKPASGTLSNEEDNPETVIEVQHLASDHEDDIRHEHASNSPTDVMEDTVESQKLEGSSCEMRTEQKLLLDGSGRSSETPMLAEVNPIRFSIDSMRFTMDEKAGSLHLQVNSGQDSAELVTCVERSTSSRRIFRGIDTELSDDLSVSPGIRDLDLIDTGEALPEFEGFIMQTDNGQPCTAQDQMELENMNLPSNSVDYSSLGRSSFKRSPYLYESVPNRLLEGYGLSSSLPLNDESPTAHSDYLPNCNGQYTSSVQSLWDKINLNFSSSGKRKSLKSELPCISEENENVDEIGGTFREGNGSEGMTGSITRGPLAQTVDNANPSKSVLEDALTSGCEDFLSTEFNLGWTHSKVKKKLDKQDGNRARFTSKGKENQSSVGANGAKRNSESVRKRSSRPKLSGKDSSMKQRPTYSGGKTTYKNIVSNVTSFIPLVQQKQAAAVITGKRDIKVKALEAAEAAKRIAEKKENERKIKKEALRLERERLEQQNLRQMELQKKKKEEERKKKEAEMAAKKRQRENEEKKEKERKRKRFNDMKQQEHGKIHAKIEEIKIQRRATGEEVHESRKIMDERNNYNNLQLQKNSECDAEKISETKPLTIRDSTIKTKESCLDNSESVNYCANKGKATMVDLIKAPEDNDLIIGNSFQEQSYEMSPYKSDDEDEDDVPNNKFIPSWASKHSLFLMVSSQKMDPERIFSQKTFCNIAKVLLPRKLQL</sequence>
<protein>
    <submittedName>
        <fullName evidence="10">Uncharacterized protein LOC101511018</fullName>
    </submittedName>
</protein>
<dbReference type="KEGG" id="cam:101511018"/>
<feature type="compositionally biased region" description="Basic and acidic residues" evidence="7">
    <location>
        <begin position="875"/>
        <end position="885"/>
    </location>
</feature>
<feature type="region of interest" description="Disordered" evidence="7">
    <location>
        <begin position="1200"/>
        <end position="1265"/>
    </location>
</feature>
<dbReference type="PANTHER" id="PTHR13738">
    <property type="entry name" value="TROPONIN I"/>
    <property type="match status" value="1"/>
</dbReference>
<keyword evidence="4" id="KW-0963">Cytoplasm</keyword>
<comment type="similarity">
    <text evidence="3">Belongs to the INCENP family.</text>
</comment>
<evidence type="ECO:0000256" key="3">
    <source>
        <dbReference type="ARBA" id="ARBA00010042"/>
    </source>
</evidence>
<reference evidence="10" key="2">
    <citation type="submission" date="2025-08" db="UniProtKB">
        <authorList>
            <consortium name="RefSeq"/>
        </authorList>
    </citation>
    <scope>IDENTIFICATION</scope>
    <source>
        <tissue evidence="10">Etiolated seedlings</tissue>
    </source>
</reference>
<feature type="compositionally biased region" description="Low complexity" evidence="7">
    <location>
        <begin position="199"/>
        <end position="212"/>
    </location>
</feature>
<dbReference type="PaxDb" id="3827-XP_004497132.1"/>
<dbReference type="GO" id="GO:0005819">
    <property type="term" value="C:spindle"/>
    <property type="evidence" value="ECO:0007669"/>
    <property type="project" value="UniProtKB-SubCell"/>
</dbReference>
<dbReference type="InterPro" id="IPR005635">
    <property type="entry name" value="Inner_centromere_prot_ARK-bd"/>
</dbReference>